<gene>
    <name evidence="2" type="ORF">DNH61_14825</name>
</gene>
<accession>A0A2W1L6M8</accession>
<feature type="transmembrane region" description="Helical" evidence="1">
    <location>
        <begin position="221"/>
        <end position="239"/>
    </location>
</feature>
<dbReference type="PANTHER" id="PTHR37308:SF1">
    <property type="entry name" value="POLYPRENYL-PHOSPHATE TRANSPORTER"/>
    <property type="match status" value="1"/>
</dbReference>
<proteinExistence type="predicted"/>
<dbReference type="OrthoDB" id="9793746at2"/>
<dbReference type="AlphaFoldDB" id="A0A2W1L6M8"/>
<protein>
    <submittedName>
        <fullName evidence="2">DUF368 domain-containing protein</fullName>
    </submittedName>
</protein>
<comment type="caution">
    <text evidence="2">The sequence shown here is derived from an EMBL/GenBank/DDBJ whole genome shotgun (WGS) entry which is preliminary data.</text>
</comment>
<dbReference type="InterPro" id="IPR007163">
    <property type="entry name" value="VCA0040-like"/>
</dbReference>
<feature type="transmembrane region" description="Helical" evidence="1">
    <location>
        <begin position="55"/>
        <end position="78"/>
    </location>
</feature>
<dbReference type="Pfam" id="PF04018">
    <property type="entry name" value="VCA0040-like"/>
    <property type="match status" value="1"/>
</dbReference>
<name>A0A2W1L6M8_9BACL</name>
<evidence type="ECO:0000256" key="1">
    <source>
        <dbReference type="SAM" id="Phobius"/>
    </source>
</evidence>
<feature type="transmembrane region" description="Helical" evidence="1">
    <location>
        <begin position="151"/>
        <end position="179"/>
    </location>
</feature>
<organism evidence="2 3">
    <name type="scientific">Paenibacillus sambharensis</name>
    <dbReference type="NCBI Taxonomy" id="1803190"/>
    <lineage>
        <taxon>Bacteria</taxon>
        <taxon>Bacillati</taxon>
        <taxon>Bacillota</taxon>
        <taxon>Bacilli</taxon>
        <taxon>Bacillales</taxon>
        <taxon>Paenibacillaceae</taxon>
        <taxon>Paenibacillus</taxon>
    </lineage>
</organism>
<dbReference type="PANTHER" id="PTHR37308">
    <property type="entry name" value="INTEGRAL MEMBRANE PROTEIN"/>
    <property type="match status" value="1"/>
</dbReference>
<evidence type="ECO:0000313" key="2">
    <source>
        <dbReference type="EMBL" id="PZD94916.1"/>
    </source>
</evidence>
<feature type="transmembrane region" description="Helical" evidence="1">
    <location>
        <begin position="246"/>
        <end position="266"/>
    </location>
</feature>
<keyword evidence="1" id="KW-1133">Transmembrane helix</keyword>
<sequence length="271" mass="29305">MMEWRNIIRGAVMGISDLIPGVSGGTMALALGIYKQLLEAINGIFSRNWKQHFAFLIPLGIGILAAVFTLSGLMEWLLEHHPKPTFFFFLGLILGIIPLLLRKIEYRKSFRASHYLLVAIAAVLVALTAFAREDGLDSVIQNFTAGDYIFLFFAGWLASSAMILPGISGSFVLLLLGAYPTVIGALSDRNLLVIGVVGCGVVIGILVMSRLIHFLLAHYTVGTYAVIIGMVVGSIVVVFPGFTSQIGTLLICLVMLVVGYGASLLIGRFDR</sequence>
<keyword evidence="1" id="KW-0472">Membrane</keyword>
<feature type="transmembrane region" description="Helical" evidence="1">
    <location>
        <begin position="84"/>
        <end position="101"/>
    </location>
</feature>
<dbReference type="EMBL" id="QKRB01000046">
    <property type="protein sequence ID" value="PZD94916.1"/>
    <property type="molecule type" value="Genomic_DNA"/>
</dbReference>
<keyword evidence="3" id="KW-1185">Reference proteome</keyword>
<keyword evidence="1" id="KW-0812">Transmembrane</keyword>
<feature type="transmembrane region" description="Helical" evidence="1">
    <location>
        <begin position="191"/>
        <end position="215"/>
    </location>
</feature>
<evidence type="ECO:0000313" key="3">
    <source>
        <dbReference type="Proteomes" id="UP000249522"/>
    </source>
</evidence>
<reference evidence="2 3" key="1">
    <citation type="submission" date="2018-06" db="EMBL/GenBank/DDBJ databases">
        <title>Paenibacillus imtechensis sp. nov.</title>
        <authorList>
            <person name="Pinnaka A.K."/>
            <person name="Singh H."/>
            <person name="Kaur M."/>
        </authorList>
    </citation>
    <scope>NUCLEOTIDE SEQUENCE [LARGE SCALE GENOMIC DNA]</scope>
    <source>
        <strain evidence="2 3">SMB1</strain>
    </source>
</reference>
<feature type="transmembrane region" description="Helical" evidence="1">
    <location>
        <begin position="12"/>
        <end position="34"/>
    </location>
</feature>
<feature type="transmembrane region" description="Helical" evidence="1">
    <location>
        <begin position="113"/>
        <end position="131"/>
    </location>
</feature>
<dbReference type="Proteomes" id="UP000249522">
    <property type="component" value="Unassembled WGS sequence"/>
</dbReference>